<dbReference type="OrthoDB" id="9812136at2"/>
<name>A0A1M5TR78_9CLOT</name>
<dbReference type="PANTHER" id="PTHR37304:SF1">
    <property type="entry name" value="MEMBRANE PROTEIN"/>
    <property type="match status" value="1"/>
</dbReference>
<dbReference type="InterPro" id="IPR007211">
    <property type="entry name" value="DUF378"/>
</dbReference>
<reference evidence="2 3" key="1">
    <citation type="submission" date="2016-11" db="EMBL/GenBank/DDBJ databases">
        <authorList>
            <person name="Jaros S."/>
            <person name="Januszkiewicz K."/>
            <person name="Wedrychowicz H."/>
        </authorList>
    </citation>
    <scope>NUCLEOTIDE SEQUENCE [LARGE SCALE GENOMIC DNA]</scope>
    <source>
        <strain evidence="2 3">DSM 3089</strain>
    </source>
</reference>
<dbReference type="AlphaFoldDB" id="A0A1M5TR78"/>
<keyword evidence="1" id="KW-0812">Transmembrane</keyword>
<keyword evidence="1" id="KW-0472">Membrane</keyword>
<dbReference type="EMBL" id="FQXP01000003">
    <property type="protein sequence ID" value="SHH53209.1"/>
    <property type="molecule type" value="Genomic_DNA"/>
</dbReference>
<sequence length="70" mass="7657">MYKISLIDKVSFILVILGALVWLIFGIANVNIIESLLGFAPILQRAVYILVGLSGLNMIYFLLKTGASSK</sequence>
<feature type="transmembrane region" description="Helical" evidence="1">
    <location>
        <begin position="45"/>
        <end position="63"/>
    </location>
</feature>
<dbReference type="RefSeq" id="WP_072830048.1">
    <property type="nucleotide sequence ID" value="NZ_FQXP01000003.1"/>
</dbReference>
<evidence type="ECO:0000313" key="3">
    <source>
        <dbReference type="Proteomes" id="UP000184526"/>
    </source>
</evidence>
<accession>A0A1M5TR78</accession>
<dbReference type="STRING" id="1121306.SAMN02745196_00683"/>
<dbReference type="PANTHER" id="PTHR37304">
    <property type="entry name" value="MEMBRANE PROTEIN-RELATED"/>
    <property type="match status" value="1"/>
</dbReference>
<evidence type="ECO:0000313" key="2">
    <source>
        <dbReference type="EMBL" id="SHH53209.1"/>
    </source>
</evidence>
<feature type="transmembrane region" description="Helical" evidence="1">
    <location>
        <begin position="12"/>
        <end position="33"/>
    </location>
</feature>
<dbReference type="Proteomes" id="UP000184526">
    <property type="component" value="Unassembled WGS sequence"/>
</dbReference>
<dbReference type="Pfam" id="PF04070">
    <property type="entry name" value="DUF378"/>
    <property type="match status" value="1"/>
</dbReference>
<keyword evidence="3" id="KW-1185">Reference proteome</keyword>
<keyword evidence="1" id="KW-1133">Transmembrane helix</keyword>
<gene>
    <name evidence="2" type="ORF">SAMN02745196_00683</name>
</gene>
<proteinExistence type="predicted"/>
<evidence type="ECO:0000256" key="1">
    <source>
        <dbReference type="SAM" id="Phobius"/>
    </source>
</evidence>
<organism evidence="2 3">
    <name type="scientific">Clostridium collagenovorans DSM 3089</name>
    <dbReference type="NCBI Taxonomy" id="1121306"/>
    <lineage>
        <taxon>Bacteria</taxon>
        <taxon>Bacillati</taxon>
        <taxon>Bacillota</taxon>
        <taxon>Clostridia</taxon>
        <taxon>Eubacteriales</taxon>
        <taxon>Clostridiaceae</taxon>
        <taxon>Clostridium</taxon>
    </lineage>
</organism>
<protein>
    <submittedName>
        <fullName evidence="2">Uncharacterized membrane protein YuzA, DUF378 family</fullName>
    </submittedName>
</protein>